<feature type="compositionally biased region" description="Polar residues" evidence="1">
    <location>
        <begin position="9"/>
        <end position="19"/>
    </location>
</feature>
<feature type="compositionally biased region" description="Low complexity" evidence="1">
    <location>
        <begin position="403"/>
        <end position="416"/>
    </location>
</feature>
<feature type="compositionally biased region" description="Basic and acidic residues" evidence="1">
    <location>
        <begin position="225"/>
        <end position="237"/>
    </location>
</feature>
<accession>A0AAD9IV22</accession>
<feature type="region of interest" description="Disordered" evidence="1">
    <location>
        <begin position="330"/>
        <end position="416"/>
    </location>
</feature>
<proteinExistence type="predicted"/>
<feature type="region of interest" description="Disordered" evidence="1">
    <location>
        <begin position="224"/>
        <end position="281"/>
    </location>
</feature>
<evidence type="ECO:0000256" key="1">
    <source>
        <dbReference type="SAM" id="MobiDB-lite"/>
    </source>
</evidence>
<feature type="region of interest" description="Disordered" evidence="1">
    <location>
        <begin position="1"/>
        <end position="37"/>
    </location>
</feature>
<evidence type="ECO:0000313" key="2">
    <source>
        <dbReference type="EMBL" id="KAK2141434.1"/>
    </source>
</evidence>
<evidence type="ECO:0000313" key="3">
    <source>
        <dbReference type="Proteomes" id="UP001208570"/>
    </source>
</evidence>
<gene>
    <name evidence="2" type="ORF">LSH36_1099g00011</name>
</gene>
<dbReference type="EMBL" id="JAODUP010001099">
    <property type="protein sequence ID" value="KAK2141434.1"/>
    <property type="molecule type" value="Genomic_DNA"/>
</dbReference>
<protein>
    <submittedName>
        <fullName evidence="2">Uncharacterized protein</fullName>
    </submittedName>
</protein>
<name>A0AAD9IV22_9ANNE</name>
<feature type="compositionally biased region" description="Low complexity" evidence="1">
    <location>
        <begin position="241"/>
        <end position="257"/>
    </location>
</feature>
<comment type="caution">
    <text evidence="2">The sequence shown here is derived from an EMBL/GenBank/DDBJ whole genome shotgun (WGS) entry which is preliminary data.</text>
</comment>
<organism evidence="2 3">
    <name type="scientific">Paralvinella palmiformis</name>
    <dbReference type="NCBI Taxonomy" id="53620"/>
    <lineage>
        <taxon>Eukaryota</taxon>
        <taxon>Metazoa</taxon>
        <taxon>Spiralia</taxon>
        <taxon>Lophotrochozoa</taxon>
        <taxon>Annelida</taxon>
        <taxon>Polychaeta</taxon>
        <taxon>Sedentaria</taxon>
        <taxon>Canalipalpata</taxon>
        <taxon>Terebellida</taxon>
        <taxon>Terebelliformia</taxon>
        <taxon>Alvinellidae</taxon>
        <taxon>Paralvinella</taxon>
    </lineage>
</organism>
<feature type="compositionally biased region" description="Polar residues" evidence="1">
    <location>
        <begin position="373"/>
        <end position="391"/>
    </location>
</feature>
<dbReference type="AlphaFoldDB" id="A0AAD9IV22"/>
<reference evidence="2" key="1">
    <citation type="journal article" date="2023" name="Mol. Biol. Evol.">
        <title>Third-Generation Sequencing Reveals the Adaptive Role of the Epigenome in Three Deep-Sea Polychaetes.</title>
        <authorList>
            <person name="Perez M."/>
            <person name="Aroh O."/>
            <person name="Sun Y."/>
            <person name="Lan Y."/>
            <person name="Juniper S.K."/>
            <person name="Young C.R."/>
            <person name="Angers B."/>
            <person name="Qian P.Y."/>
        </authorList>
    </citation>
    <scope>NUCLEOTIDE SEQUENCE</scope>
    <source>
        <strain evidence="2">P08H-3</strain>
    </source>
</reference>
<feature type="compositionally biased region" description="Polar residues" evidence="1">
    <location>
        <begin position="333"/>
        <end position="363"/>
    </location>
</feature>
<keyword evidence="3" id="KW-1185">Reference proteome</keyword>
<dbReference type="Proteomes" id="UP001208570">
    <property type="component" value="Unassembled WGS sequence"/>
</dbReference>
<sequence length="485" mass="53588">MNGDKTDPVDTSDQVQSDLPFTDKLKDFVSSSDGNTSQQHSIYNITGLDQLQYHIQQHQQRRQQQQQQENCHYLQQQQQDHELQQFPEREELLLREIRQMRLMKQMMETMLQHQRGQPPTGTHLYNQEIVRCQMVDDVYNVNRPLPATQNGANDVSQQMVLDGLKKLEEKYKVHEGHSLGLRAECMKRLQHVHSSQCGSTRSLSCQGDADYTFCPTNQCNSSRLYGREERSPDRCTAETDVSGNCTSSISSSSSSEVSVHDSIIEPSTSKPAAKYNREPYQVSGTAESSQYAMSADTFLSSNEGANSCPALPSQLSSSCELGDIDLFGERHSGLSQPASRADSSAVRSTSCQRKTSDQASVTISPDDGVGGHHQSSVSHTMYQDVSSTSGDNLDLPPKPGSPQPSSAAAASGPQQSATIVRPIRSPDHQAALNALLRQIAPNHQPDDQDRFSGIRAVVSDPDIVNNLLDDYITSRLCSDEQKSNK</sequence>